<feature type="domain" description="Insertion element IS150 protein InsJ-like helix-turn-helix" evidence="2">
    <location>
        <begin position="67"/>
        <end position="115"/>
    </location>
</feature>
<organism evidence="3 4">
    <name type="scientific">Granulicatella elegans ATCC 700633</name>
    <dbReference type="NCBI Taxonomy" id="626369"/>
    <lineage>
        <taxon>Bacteria</taxon>
        <taxon>Bacillati</taxon>
        <taxon>Bacillota</taxon>
        <taxon>Bacilli</taxon>
        <taxon>Lactobacillales</taxon>
        <taxon>Carnobacteriaceae</taxon>
        <taxon>Granulicatella</taxon>
    </lineage>
</organism>
<dbReference type="STRING" id="626369.HMPREF0446_00320"/>
<dbReference type="InterPro" id="IPR052057">
    <property type="entry name" value="IS150/IS1296_orfA-like"/>
</dbReference>
<dbReference type="Gene3D" id="1.10.10.10">
    <property type="entry name" value="Winged helix-like DNA-binding domain superfamily/Winged helix DNA-binding domain"/>
    <property type="match status" value="2"/>
</dbReference>
<reference evidence="3" key="1">
    <citation type="submission" date="2009-09" db="EMBL/GenBank/DDBJ databases">
        <authorList>
            <consortium name="The Broad Institute Genome Sequencing Platform"/>
            <person name="Ward D."/>
            <person name="Feldgarden M."/>
            <person name="Earl A."/>
            <person name="Young S.K."/>
            <person name="Zeng Q."/>
            <person name="Koehrsen M."/>
            <person name="Alvarado L."/>
            <person name="Berlin A."/>
            <person name="Bochicchio J."/>
            <person name="Borenstein D."/>
            <person name="Chapman S.B."/>
            <person name="Chen Z."/>
            <person name="Engels R."/>
            <person name="Freedman E."/>
            <person name="Gellesch M."/>
            <person name="Goldberg J."/>
            <person name="Griggs A."/>
            <person name="Gujja S."/>
            <person name="Heilman E."/>
            <person name="Heiman D."/>
            <person name="Hepburn T."/>
            <person name="Howarth C."/>
            <person name="Jen D."/>
            <person name="Larson L."/>
            <person name="Lewis B."/>
            <person name="Mehta T."/>
            <person name="Park D."/>
            <person name="Pearson M."/>
            <person name="Roberts A."/>
            <person name="Saif S."/>
            <person name="Shea T."/>
            <person name="Shenoy N."/>
            <person name="Sisk P."/>
            <person name="Stolte C."/>
            <person name="Sykes S."/>
            <person name="Thomson T."/>
            <person name="Walk T."/>
            <person name="White J."/>
            <person name="Yandava C."/>
            <person name="Sibley C.D."/>
            <person name="Field T.R."/>
            <person name="Grinwis M."/>
            <person name="Eshaghurshan C.S."/>
            <person name="Surette M.G."/>
            <person name="Haas B."/>
            <person name="Nusbaum C."/>
            <person name="Birren B."/>
        </authorList>
    </citation>
    <scope>NUCLEOTIDE SEQUENCE [LARGE SCALE GENOMIC DNA]</scope>
    <source>
        <strain evidence="3">ATCC 700633</strain>
    </source>
</reference>
<dbReference type="PANTHER" id="PTHR33795">
    <property type="entry name" value="INSERTION ELEMENT IS150 PROTEIN INSJ"/>
    <property type="match status" value="1"/>
</dbReference>
<feature type="domain" description="Insertion element IS150 protein InsJ-like helix-turn-helix" evidence="2">
    <location>
        <begin position="8"/>
        <end position="54"/>
    </location>
</feature>
<dbReference type="SUPFAM" id="SSF48295">
    <property type="entry name" value="TrpR-like"/>
    <property type="match status" value="1"/>
</dbReference>
<name>D0BK35_9LACT</name>
<dbReference type="SUPFAM" id="SSF46689">
    <property type="entry name" value="Homeodomain-like"/>
    <property type="match status" value="1"/>
</dbReference>
<proteinExistence type="inferred from homology"/>
<gene>
    <name evidence="3" type="ORF">HMPREF0446_00320</name>
</gene>
<dbReference type="Pfam" id="PF13518">
    <property type="entry name" value="HTH_28"/>
    <property type="match status" value="2"/>
</dbReference>
<evidence type="ECO:0000313" key="4">
    <source>
        <dbReference type="Proteomes" id="UP000002939"/>
    </source>
</evidence>
<dbReference type="EMBL" id="ACRF02000013">
    <property type="protein sequence ID" value="EEW93438.1"/>
    <property type="molecule type" value="Genomic_DNA"/>
</dbReference>
<evidence type="ECO:0000259" key="2">
    <source>
        <dbReference type="Pfam" id="PF13518"/>
    </source>
</evidence>
<dbReference type="RefSeq" id="WP_006702594.1">
    <property type="nucleotide sequence ID" value="NZ_KI391971.1"/>
</dbReference>
<dbReference type="InterPro" id="IPR010921">
    <property type="entry name" value="Trp_repressor/repl_initiator"/>
</dbReference>
<comment type="caution">
    <text evidence="3">The sequence shown here is derived from an EMBL/GenBank/DDBJ whole genome shotgun (WGS) entry which is preliminary data.</text>
</comment>
<dbReference type="eggNOG" id="COG2963">
    <property type="taxonomic scope" value="Bacteria"/>
</dbReference>
<dbReference type="PANTHER" id="PTHR33795:SF1">
    <property type="entry name" value="INSERTION ELEMENT IS150 PROTEIN INSJ"/>
    <property type="match status" value="1"/>
</dbReference>
<reference evidence="3" key="2">
    <citation type="submission" date="2011-10" db="EMBL/GenBank/DDBJ databases">
        <title>The Genome Sequence of Granulicatella elegans ATCC 700633.</title>
        <authorList>
            <consortium name="The Broad Institute Genome Sequencing Platform"/>
            <consortium name="The Broad Institute Genome Sequencing Center for Infectious Disease"/>
            <person name="Earl A."/>
            <person name="Ward D."/>
            <person name="Feldgarden M."/>
            <person name="Gevers D."/>
            <person name="Sibley C.D."/>
            <person name="Field T.R."/>
            <person name="Grinwis M."/>
            <person name="Eshaghurshan C.S."/>
            <person name="Surette M.G."/>
            <person name="Young S.K."/>
            <person name="Zeng Q."/>
            <person name="Gargeya S."/>
            <person name="Fitzgerald M."/>
            <person name="Haas B."/>
            <person name="Abouelleil A."/>
            <person name="Alvarado L."/>
            <person name="Arachchi H.M."/>
            <person name="Berlin A."/>
            <person name="Brown A."/>
            <person name="Chapman S.B."/>
            <person name="Chen Z."/>
            <person name="Dunbar C."/>
            <person name="Freedman E."/>
            <person name="Gearin G."/>
            <person name="Goldberg J."/>
            <person name="Griggs A."/>
            <person name="Gujja S."/>
            <person name="Heiman D."/>
            <person name="Howarth C."/>
            <person name="Larson L."/>
            <person name="Lui A."/>
            <person name="MacDonald P.J.P."/>
            <person name="Montmayeur A."/>
            <person name="Murphy C."/>
            <person name="Neiman D."/>
            <person name="Pearson M."/>
            <person name="Priest M."/>
            <person name="Roberts A."/>
            <person name="Saif S."/>
            <person name="Shea T."/>
            <person name="Shenoy N."/>
            <person name="Sisk P."/>
            <person name="Stolte C."/>
            <person name="Sykes S."/>
            <person name="Wortman J."/>
            <person name="Nusbaum C."/>
            <person name="Birren B."/>
        </authorList>
    </citation>
    <scope>NUCLEOTIDE SEQUENCE [LARGE SCALE GENOMIC DNA]</scope>
    <source>
        <strain evidence="3">ATCC 700633</strain>
    </source>
</reference>
<dbReference type="InterPro" id="IPR036388">
    <property type="entry name" value="WH-like_DNA-bd_sf"/>
</dbReference>
<dbReference type="InterPro" id="IPR055247">
    <property type="entry name" value="InsJ-like_HTH"/>
</dbReference>
<dbReference type="HOGENOM" id="CLU_027402_17_0_9"/>
<keyword evidence="4" id="KW-1185">Reference proteome</keyword>
<protein>
    <recommendedName>
        <fullName evidence="2">Insertion element IS150 protein InsJ-like helix-turn-helix domain-containing protein</fullName>
    </recommendedName>
</protein>
<dbReference type="InterPro" id="IPR009057">
    <property type="entry name" value="Homeodomain-like_sf"/>
</dbReference>
<evidence type="ECO:0000313" key="3">
    <source>
        <dbReference type="EMBL" id="EEW93438.1"/>
    </source>
</evidence>
<dbReference type="Proteomes" id="UP000002939">
    <property type="component" value="Unassembled WGS sequence"/>
</dbReference>
<dbReference type="AlphaFoldDB" id="D0BK35"/>
<evidence type="ECO:0000256" key="1">
    <source>
        <dbReference type="ARBA" id="ARBA00038232"/>
    </source>
</evidence>
<comment type="similarity">
    <text evidence="1">Belongs to the IS150/IS1296 orfA family.</text>
</comment>
<sequence>MAKYDFEFKKKVVEAYLRGEGGYQILSKKFGLKSTRQIGYWVKAYNEFGNEGLKVLENGRVYPFELKLLVVESYLKGNGSYSVLGLKYGILNHGVIGSWVKKYKKDGPEALKNPQEGREYTVEFHKKHPIKSKKQKKITEEEFKRIEEENYHLRMENDFLKAMRRLNLEDEARTKERLKSLTVSEKNTN</sequence>
<accession>D0BK35</accession>
<dbReference type="GO" id="GO:0043565">
    <property type="term" value="F:sequence-specific DNA binding"/>
    <property type="evidence" value="ECO:0007669"/>
    <property type="project" value="InterPro"/>
</dbReference>